<reference evidence="2" key="1">
    <citation type="submission" date="2020-05" db="EMBL/GenBank/DDBJ databases">
        <authorList>
            <person name="Chiriac C."/>
            <person name="Salcher M."/>
            <person name="Ghai R."/>
            <person name="Kavagutti S V."/>
        </authorList>
    </citation>
    <scope>NUCLEOTIDE SEQUENCE</scope>
</reference>
<accession>A0A6J6ZDV0</accession>
<feature type="region of interest" description="Disordered" evidence="1">
    <location>
        <begin position="27"/>
        <end position="63"/>
    </location>
</feature>
<organism evidence="2">
    <name type="scientific">freshwater metagenome</name>
    <dbReference type="NCBI Taxonomy" id="449393"/>
    <lineage>
        <taxon>unclassified sequences</taxon>
        <taxon>metagenomes</taxon>
        <taxon>ecological metagenomes</taxon>
    </lineage>
</organism>
<protein>
    <submittedName>
        <fullName evidence="2">Unannotated protein</fullName>
    </submittedName>
</protein>
<evidence type="ECO:0000256" key="1">
    <source>
        <dbReference type="SAM" id="MobiDB-lite"/>
    </source>
</evidence>
<sequence length="101" mass="11263">MTKEYLFDPLVLLDLPLEHPDPDRIRRRRAAAKPESTPPRNLIDPGSTRDPARPSIAKRDNALVKSISSGKAARGLVSNRAWKHHRIIVSSVGSLHMVRLA</sequence>
<dbReference type="AlphaFoldDB" id="A0A6J6ZDV0"/>
<evidence type="ECO:0000313" key="2">
    <source>
        <dbReference type="EMBL" id="CAB4819991.1"/>
    </source>
</evidence>
<dbReference type="EMBL" id="CAFABK010000002">
    <property type="protein sequence ID" value="CAB4819991.1"/>
    <property type="molecule type" value="Genomic_DNA"/>
</dbReference>
<proteinExistence type="predicted"/>
<name>A0A6J6ZDV0_9ZZZZ</name>
<gene>
    <name evidence="2" type="ORF">UFOPK3204_00093</name>
</gene>